<dbReference type="Pfam" id="PF02518">
    <property type="entry name" value="HATPase_c"/>
    <property type="match status" value="1"/>
</dbReference>
<dbReference type="Pfam" id="PF01584">
    <property type="entry name" value="CheW"/>
    <property type="match status" value="1"/>
</dbReference>
<dbReference type="AlphaFoldDB" id="D1B8J1"/>
<feature type="region of interest" description="Disordered" evidence="8">
    <location>
        <begin position="552"/>
        <end position="576"/>
    </location>
</feature>
<evidence type="ECO:0000256" key="5">
    <source>
        <dbReference type="ARBA" id="ARBA00022777"/>
    </source>
</evidence>
<keyword evidence="3 7" id="KW-0597">Phosphoprotein</keyword>
<dbReference type="InterPro" id="IPR036890">
    <property type="entry name" value="HATPase_C_sf"/>
</dbReference>
<dbReference type="Gene3D" id="3.30.565.10">
    <property type="entry name" value="Histidine kinase-like ATPase, C-terminal domain"/>
    <property type="match status" value="1"/>
</dbReference>
<evidence type="ECO:0000313" key="14">
    <source>
        <dbReference type="Proteomes" id="UP000002030"/>
    </source>
</evidence>
<feature type="region of interest" description="Disordered" evidence="8">
    <location>
        <begin position="124"/>
        <end position="168"/>
    </location>
</feature>
<dbReference type="EMBL" id="CP001818">
    <property type="protein sequence ID" value="ACZ18594.1"/>
    <property type="molecule type" value="Genomic_DNA"/>
</dbReference>
<dbReference type="InterPro" id="IPR008207">
    <property type="entry name" value="Sig_transdc_His_kin_Hpt_dom"/>
</dbReference>
<keyword evidence="4" id="KW-0808">Transferase</keyword>
<dbReference type="Pfam" id="PF00072">
    <property type="entry name" value="Response_reg"/>
    <property type="match status" value="1"/>
</dbReference>
<sequence length="695" mass="74689">MTQDFMEELWQDFILEAGEYVSMVRDVLGDPAAVRDPKRLEEAYRALHNMKGASQAVGYLKVSTLCQAMESVVSAAKRGGLSLETPHILTLGSALDSLSRLIQGEELNVGDLLKALKDLAEGRQVDVPSPSAPRAPQGETPPPGEPVAPADQPDRQPSPPAPQGSDTVRVRFSQVEELSMLLEDLIPLVLYAARKAEDLNQAAKGQAGNLRHLRELTKGLLEDVGSIDRSVKNLLDKVRQLSMLSASGLLRYLKEAASSLAIKTQKELWVSVSGGDVRLDRNVMESLKEPLVHLVRNSVDHGIEPPQDREASGKPRVGNLEIEISASGSVGILTVRDDGRGIDPRRLKQRALKDRLITPEEAEAMSDQEATELIFRSGFSTADRVTDVSGRGIGMSIVKETVERLGGSIRVESQVGHGTCFTLEFPVTMRTYQGVLVAAGGHLFSLPSSSVECSIRIERSPHPGMIRVKDRHLPLVPLGDLLSLKDGTSSKGSRPVAVVISSSGSSVAIQVDQVLGVHEGILKPLGEFLGKVRFFQGGVLLGNGSVVPVLNPSDLADSSPHGSSAGQGAQADQGPKRILVVEDSVTSRALLRNLMTSLGYQVTTAADGQEAWEVISRDPHHLVITDVEMPRMDGFELTRRIKGSPALRSIPVILVTSLESPEDVQRGIEAGADAHVPKGSFDQGRLTSLVSDMLG</sequence>
<dbReference type="HOGENOM" id="CLU_000650_2_1_0"/>
<dbReference type="EC" id="2.7.13.3" evidence="2"/>
<dbReference type="SUPFAM" id="SSF47226">
    <property type="entry name" value="Histidine-containing phosphotransfer domain, HPT domain"/>
    <property type="match status" value="1"/>
</dbReference>
<dbReference type="RefSeq" id="WP_012869110.1">
    <property type="nucleotide sequence ID" value="NC_013522.1"/>
</dbReference>
<organism evidence="13 14">
    <name type="scientific">Thermanaerovibrio acidaminovorans (strain ATCC 49978 / DSM 6589 / Su883)</name>
    <name type="common">Selenomonas acidaminovorans</name>
    <dbReference type="NCBI Taxonomy" id="525903"/>
    <lineage>
        <taxon>Bacteria</taxon>
        <taxon>Thermotogati</taxon>
        <taxon>Synergistota</taxon>
        <taxon>Synergistia</taxon>
        <taxon>Synergistales</taxon>
        <taxon>Synergistaceae</taxon>
        <taxon>Thermanaerovibrio</taxon>
    </lineage>
</organism>
<dbReference type="PRINTS" id="PR00344">
    <property type="entry name" value="BCTRLSENSOR"/>
</dbReference>
<dbReference type="PROSITE" id="PS50894">
    <property type="entry name" value="HPT"/>
    <property type="match status" value="1"/>
</dbReference>
<name>D1B8J1_THEAS</name>
<dbReference type="SMART" id="SM00260">
    <property type="entry name" value="CheW"/>
    <property type="match status" value="1"/>
</dbReference>
<dbReference type="Proteomes" id="UP000002030">
    <property type="component" value="Chromosome"/>
</dbReference>
<keyword evidence="14" id="KW-1185">Reference proteome</keyword>
<dbReference type="Gene3D" id="3.40.50.2300">
    <property type="match status" value="1"/>
</dbReference>
<proteinExistence type="predicted"/>
<dbReference type="Pfam" id="PF01627">
    <property type="entry name" value="Hpt"/>
    <property type="match status" value="1"/>
</dbReference>
<feature type="domain" description="HPt" evidence="12">
    <location>
        <begin position="2"/>
        <end position="105"/>
    </location>
</feature>
<dbReference type="PATRIC" id="fig|525903.6.peg.361"/>
<dbReference type="GO" id="GO:0004673">
    <property type="term" value="F:protein histidine kinase activity"/>
    <property type="evidence" value="ECO:0007669"/>
    <property type="project" value="UniProtKB-EC"/>
</dbReference>
<dbReference type="SMART" id="SM00387">
    <property type="entry name" value="HATPase_c"/>
    <property type="match status" value="1"/>
</dbReference>
<dbReference type="OrthoDB" id="9803176at2"/>
<comment type="catalytic activity">
    <reaction evidence="1">
        <text>ATP + protein L-histidine = ADP + protein N-phospho-L-histidine.</text>
        <dbReference type="EC" id="2.7.13.3"/>
    </reaction>
</comment>
<dbReference type="PROSITE" id="PS50110">
    <property type="entry name" value="RESPONSE_REGULATORY"/>
    <property type="match status" value="1"/>
</dbReference>
<keyword evidence="5 13" id="KW-0418">Kinase</keyword>
<evidence type="ECO:0000256" key="2">
    <source>
        <dbReference type="ARBA" id="ARBA00012438"/>
    </source>
</evidence>
<dbReference type="SUPFAM" id="SSF52172">
    <property type="entry name" value="CheY-like"/>
    <property type="match status" value="1"/>
</dbReference>
<feature type="modified residue" description="Phosphohistidine" evidence="6">
    <location>
        <position position="48"/>
    </location>
</feature>
<evidence type="ECO:0000256" key="8">
    <source>
        <dbReference type="SAM" id="MobiDB-lite"/>
    </source>
</evidence>
<dbReference type="EnsemblBacteria" id="ACZ18594">
    <property type="protein sequence ID" value="ACZ18594"/>
    <property type="gene ID" value="Taci_0357"/>
</dbReference>
<dbReference type="InterPro" id="IPR004358">
    <property type="entry name" value="Sig_transdc_His_kin-like_C"/>
</dbReference>
<protein>
    <recommendedName>
        <fullName evidence="2">histidine kinase</fullName>
        <ecNumber evidence="2">2.7.13.3</ecNumber>
    </recommendedName>
</protein>
<dbReference type="PANTHER" id="PTHR43395:SF1">
    <property type="entry name" value="CHEMOTAXIS PROTEIN CHEA"/>
    <property type="match status" value="1"/>
</dbReference>
<feature type="domain" description="Response regulatory" evidence="10">
    <location>
        <begin position="577"/>
        <end position="693"/>
    </location>
</feature>
<dbReference type="PANTHER" id="PTHR43395">
    <property type="entry name" value="SENSOR HISTIDINE KINASE CHEA"/>
    <property type="match status" value="1"/>
</dbReference>
<dbReference type="InterPro" id="IPR005467">
    <property type="entry name" value="His_kinase_dom"/>
</dbReference>
<dbReference type="InterPro" id="IPR036061">
    <property type="entry name" value="CheW-like_dom_sf"/>
</dbReference>
<feature type="modified residue" description="4-aspartylphosphate" evidence="7">
    <location>
        <position position="626"/>
    </location>
</feature>
<dbReference type="InterPro" id="IPR002545">
    <property type="entry name" value="CheW-lke_dom"/>
</dbReference>
<feature type="domain" description="Histidine kinase" evidence="9">
    <location>
        <begin position="214"/>
        <end position="429"/>
    </location>
</feature>
<evidence type="ECO:0000259" key="10">
    <source>
        <dbReference type="PROSITE" id="PS50110"/>
    </source>
</evidence>
<dbReference type="Gene3D" id="1.20.120.160">
    <property type="entry name" value="HPT domain"/>
    <property type="match status" value="1"/>
</dbReference>
<gene>
    <name evidence="13" type="ordered locus">Taci_0357</name>
</gene>
<dbReference type="SUPFAM" id="SSF50341">
    <property type="entry name" value="CheW-like"/>
    <property type="match status" value="1"/>
</dbReference>
<dbReference type="eggNOG" id="COG2198">
    <property type="taxonomic scope" value="Bacteria"/>
</dbReference>
<evidence type="ECO:0000256" key="4">
    <source>
        <dbReference type="ARBA" id="ARBA00022679"/>
    </source>
</evidence>
<evidence type="ECO:0000256" key="1">
    <source>
        <dbReference type="ARBA" id="ARBA00000085"/>
    </source>
</evidence>
<evidence type="ECO:0000256" key="3">
    <source>
        <dbReference type="ARBA" id="ARBA00022553"/>
    </source>
</evidence>
<evidence type="ECO:0000256" key="7">
    <source>
        <dbReference type="PROSITE-ProRule" id="PRU00169"/>
    </source>
</evidence>
<accession>D1B8J1</accession>
<dbReference type="SUPFAM" id="SSF55874">
    <property type="entry name" value="ATPase domain of HSP90 chaperone/DNA topoisomerase II/histidine kinase"/>
    <property type="match status" value="1"/>
</dbReference>
<feature type="domain" description="CheW-like" evidence="11">
    <location>
        <begin position="407"/>
        <end position="561"/>
    </location>
</feature>
<dbReference type="KEGG" id="tai:Taci_0357"/>
<reference evidence="13 14" key="1">
    <citation type="journal article" date="2009" name="Stand. Genomic Sci.">
        <title>Complete genome sequence of Thermanaerovibrio acidaminovorans type strain (Su883).</title>
        <authorList>
            <person name="Chovatia M."/>
            <person name="Sikorski J."/>
            <person name="Schroder M."/>
            <person name="Lapidus A."/>
            <person name="Nolan M."/>
            <person name="Tice H."/>
            <person name="Glavina Del Rio T."/>
            <person name="Copeland A."/>
            <person name="Cheng J.F."/>
            <person name="Lucas S."/>
            <person name="Chen F."/>
            <person name="Bruce D."/>
            <person name="Goodwin L."/>
            <person name="Pitluck S."/>
            <person name="Ivanova N."/>
            <person name="Mavromatis K."/>
            <person name="Ovchinnikova G."/>
            <person name="Pati A."/>
            <person name="Chen A."/>
            <person name="Palaniappan K."/>
            <person name="Land M."/>
            <person name="Hauser L."/>
            <person name="Chang Y.J."/>
            <person name="Jeffries C.D."/>
            <person name="Chain P."/>
            <person name="Saunders E."/>
            <person name="Detter J.C."/>
            <person name="Brettin T."/>
            <person name="Rohde M."/>
            <person name="Goker M."/>
            <person name="Spring S."/>
            <person name="Bristow J."/>
            <person name="Markowitz V."/>
            <person name="Hugenholtz P."/>
            <person name="Kyrpides N.C."/>
            <person name="Klenk H.P."/>
            <person name="Eisen J.A."/>
        </authorList>
    </citation>
    <scope>NUCLEOTIDE SEQUENCE [LARGE SCALE GENOMIC DNA]</scope>
    <source>
        <strain evidence="14">ATCC 49978 / DSM 6589 / Su883</strain>
    </source>
</reference>
<dbReference type="Gene3D" id="2.30.30.40">
    <property type="entry name" value="SH3 Domains"/>
    <property type="match status" value="1"/>
</dbReference>
<dbReference type="FunFam" id="3.30.565.10:FF:000016">
    <property type="entry name" value="Chemotaxis protein CheA, putative"/>
    <property type="match status" value="1"/>
</dbReference>
<dbReference type="GO" id="GO:0000160">
    <property type="term" value="P:phosphorelay signal transduction system"/>
    <property type="evidence" value="ECO:0007669"/>
    <property type="project" value="InterPro"/>
</dbReference>
<dbReference type="InterPro" id="IPR001789">
    <property type="entry name" value="Sig_transdc_resp-reg_receiver"/>
</dbReference>
<evidence type="ECO:0000259" key="9">
    <source>
        <dbReference type="PROSITE" id="PS50109"/>
    </source>
</evidence>
<dbReference type="eggNOG" id="COG0643">
    <property type="taxonomic scope" value="Bacteria"/>
</dbReference>
<dbReference type="PROSITE" id="PS50109">
    <property type="entry name" value="HIS_KIN"/>
    <property type="match status" value="1"/>
</dbReference>
<evidence type="ECO:0000313" key="13">
    <source>
        <dbReference type="EMBL" id="ACZ18594.1"/>
    </source>
</evidence>
<dbReference type="InterPro" id="IPR003594">
    <property type="entry name" value="HATPase_dom"/>
</dbReference>
<evidence type="ECO:0000256" key="6">
    <source>
        <dbReference type="PROSITE-ProRule" id="PRU00110"/>
    </source>
</evidence>
<dbReference type="GO" id="GO:0006935">
    <property type="term" value="P:chemotaxis"/>
    <property type="evidence" value="ECO:0007669"/>
    <property type="project" value="InterPro"/>
</dbReference>
<dbReference type="InterPro" id="IPR036641">
    <property type="entry name" value="HPT_dom_sf"/>
</dbReference>
<evidence type="ECO:0000259" key="11">
    <source>
        <dbReference type="PROSITE" id="PS50851"/>
    </source>
</evidence>
<dbReference type="eggNOG" id="COG0784">
    <property type="taxonomic scope" value="Bacteria"/>
</dbReference>
<dbReference type="InterPro" id="IPR051315">
    <property type="entry name" value="Bact_Chemotaxis_CheA"/>
</dbReference>
<evidence type="ECO:0000259" key="12">
    <source>
        <dbReference type="PROSITE" id="PS50894"/>
    </source>
</evidence>
<dbReference type="PROSITE" id="PS50851">
    <property type="entry name" value="CHEW"/>
    <property type="match status" value="1"/>
</dbReference>
<dbReference type="InterPro" id="IPR011006">
    <property type="entry name" value="CheY-like_superfamily"/>
</dbReference>
<dbReference type="STRING" id="525903.Taci_0357"/>
<dbReference type="SMART" id="SM00448">
    <property type="entry name" value="REC"/>
    <property type="match status" value="1"/>
</dbReference>